<dbReference type="AlphaFoldDB" id="A0A0B7BZB8"/>
<accession>A0A0B7BZB8</accession>
<organism evidence="2">
    <name type="scientific">Arion vulgaris</name>
    <dbReference type="NCBI Taxonomy" id="1028688"/>
    <lineage>
        <taxon>Eukaryota</taxon>
        <taxon>Metazoa</taxon>
        <taxon>Spiralia</taxon>
        <taxon>Lophotrochozoa</taxon>
        <taxon>Mollusca</taxon>
        <taxon>Gastropoda</taxon>
        <taxon>Heterobranchia</taxon>
        <taxon>Euthyneura</taxon>
        <taxon>Panpulmonata</taxon>
        <taxon>Eupulmonata</taxon>
        <taxon>Stylommatophora</taxon>
        <taxon>Helicina</taxon>
        <taxon>Arionoidea</taxon>
        <taxon>Arionidae</taxon>
        <taxon>Arion</taxon>
    </lineage>
</organism>
<feature type="non-terminal residue" evidence="2">
    <location>
        <position position="1"/>
    </location>
</feature>
<proteinExistence type="predicted"/>
<evidence type="ECO:0000313" key="2">
    <source>
        <dbReference type="EMBL" id="CEK97495.1"/>
    </source>
</evidence>
<dbReference type="EMBL" id="HACG01050630">
    <property type="protein sequence ID" value="CEK97495.1"/>
    <property type="molecule type" value="Transcribed_RNA"/>
</dbReference>
<evidence type="ECO:0000256" key="1">
    <source>
        <dbReference type="SAM" id="MobiDB-lite"/>
    </source>
</evidence>
<sequence>IIPAQQPQYPISFQQQTSGASQEHLSTDAVDHTVPMTANQEPVLKSASLPTAYSTPSHMGYGIHPQQSQIPQMHNMFAMMQHMMHLPPFTFHQPSYYAHMTPYMQTMMQMSHFMHQMQQHLQHGGGHPLPMHMAFPYANYPGWAYPSTVGLPPQSSH</sequence>
<feature type="compositionally biased region" description="Low complexity" evidence="1">
    <location>
        <begin position="1"/>
        <end position="16"/>
    </location>
</feature>
<reference evidence="2" key="1">
    <citation type="submission" date="2014-12" db="EMBL/GenBank/DDBJ databases">
        <title>Insight into the proteome of Arion vulgaris.</title>
        <authorList>
            <person name="Aradska J."/>
            <person name="Bulat T."/>
            <person name="Smidak R."/>
            <person name="Sarate P."/>
            <person name="Gangsoo J."/>
            <person name="Sialana F."/>
            <person name="Bilban M."/>
            <person name="Lubec G."/>
        </authorList>
    </citation>
    <scope>NUCLEOTIDE SEQUENCE</scope>
    <source>
        <tissue evidence="2">Skin</tissue>
    </source>
</reference>
<name>A0A0B7BZB8_9EUPU</name>
<feature type="region of interest" description="Disordered" evidence="1">
    <location>
        <begin position="1"/>
        <end position="26"/>
    </location>
</feature>
<feature type="non-terminal residue" evidence="2">
    <location>
        <position position="157"/>
    </location>
</feature>
<protein>
    <submittedName>
        <fullName evidence="2">Uncharacterized protein</fullName>
    </submittedName>
</protein>
<gene>
    <name evidence="2" type="primary">ORF215956</name>
</gene>